<reference evidence="3" key="3">
    <citation type="submission" date="2016-03" db="UniProtKB">
        <authorList>
            <consortium name="EnsemblProtists"/>
        </authorList>
    </citation>
    <scope>IDENTIFICATION</scope>
</reference>
<name>L1K1J0_GUITC</name>
<dbReference type="RefSeq" id="XP_005841409.1">
    <property type="nucleotide sequence ID" value="XM_005841352.1"/>
</dbReference>
<evidence type="ECO:0000313" key="3">
    <source>
        <dbReference type="EnsemblProtists" id="EKX54429"/>
    </source>
</evidence>
<reference evidence="4" key="2">
    <citation type="submission" date="2012-11" db="EMBL/GenBank/DDBJ databases">
        <authorList>
            <person name="Kuo A."/>
            <person name="Curtis B.A."/>
            <person name="Tanifuji G."/>
            <person name="Burki F."/>
            <person name="Gruber A."/>
            <person name="Irimia M."/>
            <person name="Maruyama S."/>
            <person name="Arias M.C."/>
            <person name="Ball S.G."/>
            <person name="Gile G.H."/>
            <person name="Hirakawa Y."/>
            <person name="Hopkins J.F."/>
            <person name="Rensing S.A."/>
            <person name="Schmutz J."/>
            <person name="Symeonidi A."/>
            <person name="Elias M."/>
            <person name="Eveleigh R.J."/>
            <person name="Herman E.K."/>
            <person name="Klute M.J."/>
            <person name="Nakayama T."/>
            <person name="Obornik M."/>
            <person name="Reyes-Prieto A."/>
            <person name="Armbrust E.V."/>
            <person name="Aves S.J."/>
            <person name="Beiko R.G."/>
            <person name="Coutinho P."/>
            <person name="Dacks J.B."/>
            <person name="Durnford D.G."/>
            <person name="Fast N.M."/>
            <person name="Green B.R."/>
            <person name="Grisdale C."/>
            <person name="Hempe F."/>
            <person name="Henrissat B."/>
            <person name="Hoppner M.P."/>
            <person name="Ishida K.-I."/>
            <person name="Kim E."/>
            <person name="Koreny L."/>
            <person name="Kroth P.G."/>
            <person name="Liu Y."/>
            <person name="Malik S.-B."/>
            <person name="Maier U.G."/>
            <person name="McRose D."/>
            <person name="Mock T."/>
            <person name="Neilson J.A."/>
            <person name="Onodera N.T."/>
            <person name="Poole A.M."/>
            <person name="Pritham E.J."/>
            <person name="Richards T.A."/>
            <person name="Rocap G."/>
            <person name="Roy S.W."/>
            <person name="Sarai C."/>
            <person name="Schaack S."/>
            <person name="Shirato S."/>
            <person name="Slamovits C.H."/>
            <person name="Spencer D.F."/>
            <person name="Suzuki S."/>
            <person name="Worden A.Z."/>
            <person name="Zauner S."/>
            <person name="Barry K."/>
            <person name="Bell C."/>
            <person name="Bharti A.K."/>
            <person name="Crow J.A."/>
            <person name="Grimwood J."/>
            <person name="Kramer R."/>
            <person name="Lindquist E."/>
            <person name="Lucas S."/>
            <person name="Salamov A."/>
            <person name="McFadden G.I."/>
            <person name="Lane C.E."/>
            <person name="Keeling P.J."/>
            <person name="Gray M.W."/>
            <person name="Grigoriev I.V."/>
            <person name="Archibald J.M."/>
        </authorList>
    </citation>
    <scope>NUCLEOTIDE SEQUENCE</scope>
    <source>
        <strain evidence="4">CCMP2712</strain>
    </source>
</reference>
<gene>
    <name evidence="2" type="ORF">GUITHDRAFT_99908</name>
</gene>
<evidence type="ECO:0000313" key="2">
    <source>
        <dbReference type="EMBL" id="EKX54429.1"/>
    </source>
</evidence>
<dbReference type="EnsemblProtists" id="EKX54429">
    <property type="protein sequence ID" value="EKX54429"/>
    <property type="gene ID" value="GUITHDRAFT_99908"/>
</dbReference>
<feature type="region of interest" description="Disordered" evidence="1">
    <location>
        <begin position="1"/>
        <end position="26"/>
    </location>
</feature>
<dbReference type="PaxDb" id="55529-EKX54429"/>
<accession>L1K1J0</accession>
<dbReference type="KEGG" id="gtt:GUITHDRAFT_99908"/>
<dbReference type="AlphaFoldDB" id="L1K1J0"/>
<evidence type="ECO:0000313" key="4">
    <source>
        <dbReference type="Proteomes" id="UP000011087"/>
    </source>
</evidence>
<reference evidence="2 4" key="1">
    <citation type="journal article" date="2012" name="Nature">
        <title>Algal genomes reveal evolutionary mosaicism and the fate of nucleomorphs.</title>
        <authorList>
            <consortium name="DOE Joint Genome Institute"/>
            <person name="Curtis B.A."/>
            <person name="Tanifuji G."/>
            <person name="Burki F."/>
            <person name="Gruber A."/>
            <person name="Irimia M."/>
            <person name="Maruyama S."/>
            <person name="Arias M.C."/>
            <person name="Ball S.G."/>
            <person name="Gile G.H."/>
            <person name="Hirakawa Y."/>
            <person name="Hopkins J.F."/>
            <person name="Kuo A."/>
            <person name="Rensing S.A."/>
            <person name="Schmutz J."/>
            <person name="Symeonidi A."/>
            <person name="Elias M."/>
            <person name="Eveleigh R.J."/>
            <person name="Herman E.K."/>
            <person name="Klute M.J."/>
            <person name="Nakayama T."/>
            <person name="Obornik M."/>
            <person name="Reyes-Prieto A."/>
            <person name="Armbrust E.V."/>
            <person name="Aves S.J."/>
            <person name="Beiko R.G."/>
            <person name="Coutinho P."/>
            <person name="Dacks J.B."/>
            <person name="Durnford D.G."/>
            <person name="Fast N.M."/>
            <person name="Green B.R."/>
            <person name="Grisdale C.J."/>
            <person name="Hempel F."/>
            <person name="Henrissat B."/>
            <person name="Hoppner M.P."/>
            <person name="Ishida K."/>
            <person name="Kim E."/>
            <person name="Koreny L."/>
            <person name="Kroth P.G."/>
            <person name="Liu Y."/>
            <person name="Malik S.B."/>
            <person name="Maier U.G."/>
            <person name="McRose D."/>
            <person name="Mock T."/>
            <person name="Neilson J.A."/>
            <person name="Onodera N.T."/>
            <person name="Poole A.M."/>
            <person name="Pritham E.J."/>
            <person name="Richards T.A."/>
            <person name="Rocap G."/>
            <person name="Roy S.W."/>
            <person name="Sarai C."/>
            <person name="Schaack S."/>
            <person name="Shirato S."/>
            <person name="Slamovits C.H."/>
            <person name="Spencer D.F."/>
            <person name="Suzuki S."/>
            <person name="Worden A.Z."/>
            <person name="Zauner S."/>
            <person name="Barry K."/>
            <person name="Bell C."/>
            <person name="Bharti A.K."/>
            <person name="Crow J.A."/>
            <person name="Grimwood J."/>
            <person name="Kramer R."/>
            <person name="Lindquist E."/>
            <person name="Lucas S."/>
            <person name="Salamov A."/>
            <person name="McFadden G.I."/>
            <person name="Lane C.E."/>
            <person name="Keeling P.J."/>
            <person name="Gray M.W."/>
            <person name="Grigoriev I.V."/>
            <person name="Archibald J.M."/>
        </authorList>
    </citation>
    <scope>NUCLEOTIDE SEQUENCE</scope>
    <source>
        <strain evidence="2 4">CCMP2712</strain>
    </source>
</reference>
<dbReference type="Proteomes" id="UP000011087">
    <property type="component" value="Unassembled WGS sequence"/>
</dbReference>
<organism evidence="2">
    <name type="scientific">Guillardia theta (strain CCMP2712)</name>
    <name type="common">Cryptophyte</name>
    <dbReference type="NCBI Taxonomy" id="905079"/>
    <lineage>
        <taxon>Eukaryota</taxon>
        <taxon>Cryptophyceae</taxon>
        <taxon>Pyrenomonadales</taxon>
        <taxon>Geminigeraceae</taxon>
        <taxon>Guillardia</taxon>
    </lineage>
</organism>
<protein>
    <submittedName>
        <fullName evidence="2 3">Uncharacterized protein</fullName>
    </submittedName>
</protein>
<sequence>MHSLLQWPHRMLSSSKPDPSGKAEHHMGAYGESLILSRCASPGWMRRKPQYRMHSFLQWPYRMLSSSKPDPSGKAEHHMGAYGESLILSRCASPGWMRRKPQYRMHSFLQWPHRMLSSSKPDPSGKAEHHMGAYGESVILSRCASPGWMRRKPQYRMHSFLQWPYRMLSSSKPDPSGKAEHHMGAYGESLILSRCASPGWMRRKPQYRMHSFLQWPYRMLSSSKPDPSGKAEHHMGAYGESLILSRCASPGWMRRKPQYRMHSFLQWPYRMLSSSKPDPSGKADYQCLRSPLDLEHHLEAFESLILSRCASPGCTRREKLRVDKGMSHKLTGSGVLTEDYMKRFNAAVDAACNKYTKRLEKCHDESGLTISRLAAKTQNIEKVTEFQADLCVSFDEDTDLETIFKDVIDQPAADVKIFGQPGVSYEHFEIRKGEYICFEITEKPGKVFEKLFQVNRLYNVLKDDMIGADTKIAAMGLLMNGKREEFEIVSLCMREFFSLASDTKYDLEPMVEPARIPFFLMYTPYRNIFGVMQDLKNTVDSKFEKMDGKFEKMDGKLDELNRTMGLVLKHLNIVP</sequence>
<dbReference type="HOGENOM" id="CLU_474467_0_0_1"/>
<proteinExistence type="predicted"/>
<evidence type="ECO:0000256" key="1">
    <source>
        <dbReference type="SAM" id="MobiDB-lite"/>
    </source>
</evidence>
<dbReference type="EMBL" id="JH992967">
    <property type="protein sequence ID" value="EKX54429.1"/>
    <property type="molecule type" value="Genomic_DNA"/>
</dbReference>
<keyword evidence="4" id="KW-1185">Reference proteome</keyword>
<dbReference type="GeneID" id="17311192"/>